<organism evidence="6 7">
    <name type="scientific">Enemella dayhoffiae</name>
    <dbReference type="NCBI Taxonomy" id="2016507"/>
    <lineage>
        <taxon>Bacteria</taxon>
        <taxon>Bacillati</taxon>
        <taxon>Actinomycetota</taxon>
        <taxon>Actinomycetes</taxon>
        <taxon>Propionibacteriales</taxon>
        <taxon>Propionibacteriaceae</taxon>
        <taxon>Enemella</taxon>
    </lineage>
</organism>
<comment type="caution">
    <text evidence="6">The sequence shown here is derived from an EMBL/GenBank/DDBJ whole genome shotgun (WGS) entry which is preliminary data.</text>
</comment>
<evidence type="ECO:0000256" key="1">
    <source>
        <dbReference type="ARBA" id="ARBA00023015"/>
    </source>
</evidence>
<dbReference type="GO" id="GO:0003700">
    <property type="term" value="F:DNA-binding transcription factor activity"/>
    <property type="evidence" value="ECO:0007669"/>
    <property type="project" value="InterPro"/>
</dbReference>
<dbReference type="GO" id="GO:0097367">
    <property type="term" value="F:carbohydrate derivative binding"/>
    <property type="evidence" value="ECO:0007669"/>
    <property type="project" value="InterPro"/>
</dbReference>
<dbReference type="EMBL" id="NMVQ01000043">
    <property type="protein sequence ID" value="OYO18713.1"/>
    <property type="molecule type" value="Genomic_DNA"/>
</dbReference>
<feature type="domain" description="SIS" evidence="5">
    <location>
        <begin position="127"/>
        <end position="267"/>
    </location>
</feature>
<reference evidence="6 7" key="1">
    <citation type="submission" date="2017-07" db="EMBL/GenBank/DDBJ databases">
        <title>Draft whole genome sequences of clinical Proprionibacteriaceae strains.</title>
        <authorList>
            <person name="Bernier A.-M."/>
            <person name="Bernard K."/>
            <person name="Domingo M.-C."/>
        </authorList>
    </citation>
    <scope>NUCLEOTIDE SEQUENCE [LARGE SCALE GENOMIC DNA]</scope>
    <source>
        <strain evidence="6 7">NML 130396</strain>
    </source>
</reference>
<keyword evidence="1" id="KW-0805">Transcription regulation</keyword>
<dbReference type="SUPFAM" id="SSF53697">
    <property type="entry name" value="SIS domain"/>
    <property type="match status" value="1"/>
</dbReference>
<dbReference type="InterPro" id="IPR035472">
    <property type="entry name" value="RpiR-like_SIS"/>
</dbReference>
<evidence type="ECO:0000313" key="6">
    <source>
        <dbReference type="EMBL" id="OYO18713.1"/>
    </source>
</evidence>
<dbReference type="InterPro" id="IPR046348">
    <property type="entry name" value="SIS_dom_sf"/>
</dbReference>
<dbReference type="Gene3D" id="1.10.10.10">
    <property type="entry name" value="Winged helix-like DNA-binding domain superfamily/Winged helix DNA-binding domain"/>
    <property type="match status" value="1"/>
</dbReference>
<keyword evidence="7" id="KW-1185">Reference proteome</keyword>
<accession>A0A255GVM6</accession>
<protein>
    <submittedName>
        <fullName evidence="6">RpiR family transcriptional regulator</fullName>
    </submittedName>
</protein>
<dbReference type="CDD" id="cd05013">
    <property type="entry name" value="SIS_RpiR"/>
    <property type="match status" value="1"/>
</dbReference>
<dbReference type="InterPro" id="IPR000281">
    <property type="entry name" value="HTH_RpiR"/>
</dbReference>
<evidence type="ECO:0000259" key="4">
    <source>
        <dbReference type="PROSITE" id="PS51071"/>
    </source>
</evidence>
<dbReference type="Pfam" id="PF01418">
    <property type="entry name" value="HTH_6"/>
    <property type="match status" value="1"/>
</dbReference>
<proteinExistence type="predicted"/>
<name>A0A255GVM6_9ACTN</name>
<dbReference type="PANTHER" id="PTHR30514">
    <property type="entry name" value="GLUCOKINASE"/>
    <property type="match status" value="1"/>
</dbReference>
<evidence type="ECO:0000259" key="5">
    <source>
        <dbReference type="PROSITE" id="PS51464"/>
    </source>
</evidence>
<evidence type="ECO:0000313" key="7">
    <source>
        <dbReference type="Proteomes" id="UP000216311"/>
    </source>
</evidence>
<dbReference type="PROSITE" id="PS51464">
    <property type="entry name" value="SIS"/>
    <property type="match status" value="1"/>
</dbReference>
<dbReference type="GO" id="GO:1901135">
    <property type="term" value="P:carbohydrate derivative metabolic process"/>
    <property type="evidence" value="ECO:0007669"/>
    <property type="project" value="InterPro"/>
</dbReference>
<dbReference type="OrthoDB" id="370421at2"/>
<evidence type="ECO:0000256" key="3">
    <source>
        <dbReference type="ARBA" id="ARBA00023163"/>
    </source>
</evidence>
<dbReference type="Gene3D" id="3.40.50.10490">
    <property type="entry name" value="Glucose-6-phosphate isomerase like protein, domain 1"/>
    <property type="match status" value="1"/>
</dbReference>
<dbReference type="InterPro" id="IPR009057">
    <property type="entry name" value="Homeodomain-like_sf"/>
</dbReference>
<dbReference type="PANTHER" id="PTHR30514:SF1">
    <property type="entry name" value="HTH-TYPE TRANSCRIPTIONAL REGULATOR HEXR-RELATED"/>
    <property type="match status" value="1"/>
</dbReference>
<evidence type="ECO:0000256" key="2">
    <source>
        <dbReference type="ARBA" id="ARBA00023125"/>
    </source>
</evidence>
<dbReference type="GO" id="GO:0003677">
    <property type="term" value="F:DNA binding"/>
    <property type="evidence" value="ECO:0007669"/>
    <property type="project" value="UniProtKB-KW"/>
</dbReference>
<dbReference type="InterPro" id="IPR036388">
    <property type="entry name" value="WH-like_DNA-bd_sf"/>
</dbReference>
<dbReference type="SUPFAM" id="SSF46689">
    <property type="entry name" value="Homeodomain-like"/>
    <property type="match status" value="1"/>
</dbReference>
<dbReference type="InterPro" id="IPR001347">
    <property type="entry name" value="SIS_dom"/>
</dbReference>
<dbReference type="RefSeq" id="WP_094364946.1">
    <property type="nucleotide sequence ID" value="NZ_NMVQ01000043.1"/>
</dbReference>
<dbReference type="Proteomes" id="UP000216311">
    <property type="component" value="Unassembled WGS sequence"/>
</dbReference>
<dbReference type="InterPro" id="IPR047640">
    <property type="entry name" value="RpiR-like"/>
</dbReference>
<feature type="domain" description="HTH rpiR-type" evidence="4">
    <location>
        <begin position="4"/>
        <end position="80"/>
    </location>
</feature>
<dbReference type="AlphaFoldDB" id="A0A255GVM6"/>
<keyword evidence="2" id="KW-0238">DNA-binding</keyword>
<gene>
    <name evidence="6" type="ORF">CGZ93_14970</name>
</gene>
<dbReference type="PROSITE" id="PS51071">
    <property type="entry name" value="HTH_RPIR"/>
    <property type="match status" value="1"/>
</dbReference>
<dbReference type="Pfam" id="PF01380">
    <property type="entry name" value="SIS"/>
    <property type="match status" value="1"/>
</dbReference>
<keyword evidence="3" id="KW-0804">Transcription</keyword>
<sequence length="289" mass="30216">MNGTLVTVGMQARLPSLHPALREVADLILSDPAAAAGRTISELASAAGTSQSTVVRLAHELGYSGYRELRLALASEVAVRQFDRPEPEGDIAAGDDLMSVIHKIAAADVQAVKDTVATLSVPVVAAVVTAMDKARRIDLHGVGASGVVAHDLQQKLLRIGVTAMAFTDVHLGLTSAALLHPGDVAIGFSHRGTTFDTVEALALSAKRGATTVAVTNVPRSPITEVADHVLYTAARETNFRSGATASRLAQLTVVDCLFVGLAQRRFDASQAALQATYEAVADRRQGPRG</sequence>